<dbReference type="STRING" id="1841610.A6X21_04415"/>
<keyword evidence="2" id="KW-0732">Signal</keyword>
<evidence type="ECO:0000313" key="3">
    <source>
        <dbReference type="EMBL" id="ODA34896.1"/>
    </source>
</evidence>
<evidence type="ECO:0000256" key="1">
    <source>
        <dbReference type="SAM" id="MobiDB-lite"/>
    </source>
</evidence>
<dbReference type="Proteomes" id="UP000094828">
    <property type="component" value="Unassembled WGS sequence"/>
</dbReference>
<feature type="region of interest" description="Disordered" evidence="1">
    <location>
        <begin position="281"/>
        <end position="307"/>
    </location>
</feature>
<keyword evidence="4" id="KW-1185">Reference proteome</keyword>
<gene>
    <name evidence="3" type="ORF">A6X21_04415</name>
</gene>
<proteinExistence type="predicted"/>
<evidence type="ECO:0000256" key="2">
    <source>
        <dbReference type="SAM" id="SignalP"/>
    </source>
</evidence>
<protein>
    <submittedName>
        <fullName evidence="3">Uncharacterized protein</fullName>
    </submittedName>
</protein>
<evidence type="ECO:0000313" key="4">
    <source>
        <dbReference type="Proteomes" id="UP000094828"/>
    </source>
</evidence>
<comment type="caution">
    <text evidence="3">The sequence shown here is derived from an EMBL/GenBank/DDBJ whole genome shotgun (WGS) entry which is preliminary data.</text>
</comment>
<dbReference type="RefSeq" id="WP_068846402.1">
    <property type="nucleotide sequence ID" value="NZ_LYDR01000039.1"/>
</dbReference>
<reference evidence="3 4" key="1">
    <citation type="submission" date="2016-05" db="EMBL/GenBank/DDBJ databases">
        <title>Genomic and physiological characterization of Planctopirus sp. isolated from fresh water lake.</title>
        <authorList>
            <person name="Subhash Y."/>
            <person name="Ramana C."/>
        </authorList>
    </citation>
    <scope>NUCLEOTIDE SEQUENCE [LARGE SCALE GENOMIC DNA]</scope>
    <source>
        <strain evidence="3 4">JC280</strain>
    </source>
</reference>
<feature type="region of interest" description="Disordered" evidence="1">
    <location>
        <begin position="131"/>
        <end position="152"/>
    </location>
</feature>
<feature type="signal peptide" evidence="2">
    <location>
        <begin position="1"/>
        <end position="28"/>
    </location>
</feature>
<feature type="chain" id="PRO_5008673269" evidence="2">
    <location>
        <begin position="29"/>
        <end position="307"/>
    </location>
</feature>
<accession>A0A1C3ENS8</accession>
<sequence>MLRSLSKLMRAQGSKAFFSTCLAFTVMAGAVPAADESEIKAPAKPVKKVNQRPLTKLTYDPSAKEVELFEAMERGEVGVRVIPMNAMGANVLIENKTTEPLNVKVPNAVVMVSIHAQFGGGGGFGGGGIGGGQGGLGGQQGGGQQAGGGGLGGQQGGIGGGQGFGGGQQPGIFSIPAEKIASIPMKSVCLEHGKPEPSPKSKYTLVPVERFSTDPLLRELLTYVNDPRVNPQAAQAAAWHLTNKMTFAELAAEHNRSLISPQQQPLFTTQDLLQAQSLLAAAKEKAEKNPSPPTKGLGAVRSATEAQ</sequence>
<name>A0A1C3ENS8_9PLAN</name>
<dbReference type="AlphaFoldDB" id="A0A1C3ENS8"/>
<dbReference type="EMBL" id="LYDR01000039">
    <property type="protein sequence ID" value="ODA34896.1"/>
    <property type="molecule type" value="Genomic_DNA"/>
</dbReference>
<organism evidence="3 4">
    <name type="scientific">Planctopirus hydrillae</name>
    <dbReference type="NCBI Taxonomy" id="1841610"/>
    <lineage>
        <taxon>Bacteria</taxon>
        <taxon>Pseudomonadati</taxon>
        <taxon>Planctomycetota</taxon>
        <taxon>Planctomycetia</taxon>
        <taxon>Planctomycetales</taxon>
        <taxon>Planctomycetaceae</taxon>
        <taxon>Planctopirus</taxon>
    </lineage>
</organism>